<dbReference type="Proteomes" id="UP000032233">
    <property type="component" value="Unassembled WGS sequence"/>
</dbReference>
<evidence type="ECO:0000313" key="2">
    <source>
        <dbReference type="Proteomes" id="UP000032233"/>
    </source>
</evidence>
<protein>
    <submittedName>
        <fullName evidence="1">Tail protein</fullName>
    </submittedName>
</protein>
<comment type="caution">
    <text evidence="1">The sequence shown here is derived from an EMBL/GenBank/DDBJ whole genome shotgun (WGS) entry which is preliminary data.</text>
</comment>
<proteinExistence type="predicted"/>
<accession>A0A0D2GJP7</accession>
<dbReference type="OrthoDB" id="9814992at2"/>
<organism evidence="1 2">
    <name type="scientific">Dethiosulfatarculus sandiegensis</name>
    <dbReference type="NCBI Taxonomy" id="1429043"/>
    <lineage>
        <taxon>Bacteria</taxon>
        <taxon>Pseudomonadati</taxon>
        <taxon>Thermodesulfobacteriota</taxon>
        <taxon>Desulfarculia</taxon>
        <taxon>Desulfarculales</taxon>
        <taxon>Desulfarculaceae</taxon>
        <taxon>Dethiosulfatarculus</taxon>
    </lineage>
</organism>
<dbReference type="RefSeq" id="WP_044347265.1">
    <property type="nucleotide sequence ID" value="NZ_AZAC01000005.1"/>
</dbReference>
<dbReference type="STRING" id="1429043.X474_05725"/>
<evidence type="ECO:0000313" key="1">
    <source>
        <dbReference type="EMBL" id="KIX14982.1"/>
    </source>
</evidence>
<dbReference type="Pfam" id="PF04985">
    <property type="entry name" value="Phage_tube"/>
    <property type="match status" value="1"/>
</dbReference>
<dbReference type="InterPro" id="IPR006498">
    <property type="entry name" value="Tail_tube"/>
</dbReference>
<dbReference type="AlphaFoldDB" id="A0A0D2GJP7"/>
<dbReference type="EMBL" id="AZAC01000005">
    <property type="protein sequence ID" value="KIX14982.1"/>
    <property type="molecule type" value="Genomic_DNA"/>
</dbReference>
<name>A0A0D2GJP7_9BACT</name>
<keyword evidence="2" id="KW-1185">Reference proteome</keyword>
<sequence>MEKGKIPQILNNFRAYADDGALLGTVDVELPELEAITEEIKGAGIAGTADMPIQGHYGALTLKLNWRTTTDAQLAMTAPKAHKIELRGSVQTYDSTNGTYATTPLKIVTKAIPKKTPLGKLASGEKMDAGNEFEVIYLKLLLADKEWIEIDKLNFICKIDGKDYLESVRSDLGI</sequence>
<reference evidence="1 2" key="1">
    <citation type="submission" date="2013-11" db="EMBL/GenBank/DDBJ databases">
        <title>Metagenomic analysis of a methanogenic consortium involved in long chain n-alkane degradation.</title>
        <authorList>
            <person name="Davidova I.A."/>
            <person name="Callaghan A.V."/>
            <person name="Wawrik B."/>
            <person name="Pruitt S."/>
            <person name="Marks C."/>
            <person name="Duncan K.E."/>
            <person name="Suflita J.M."/>
        </authorList>
    </citation>
    <scope>NUCLEOTIDE SEQUENCE [LARGE SCALE GENOMIC DNA]</scope>
    <source>
        <strain evidence="1 2">SPR</strain>
    </source>
</reference>
<dbReference type="InParanoid" id="A0A0D2GJP7"/>
<gene>
    <name evidence="1" type="ORF">X474_05725</name>
</gene>